<evidence type="ECO:0000256" key="1">
    <source>
        <dbReference type="PROSITE-ProRule" id="PRU00339"/>
    </source>
</evidence>
<evidence type="ECO:0000256" key="2">
    <source>
        <dbReference type="SAM" id="MobiDB-lite"/>
    </source>
</evidence>
<gene>
    <name evidence="3" type="ordered locus">DvMF_2790</name>
</gene>
<protein>
    <submittedName>
        <fullName evidence="3">Tetratricopeptide TPR_2 repeat protein</fullName>
    </submittedName>
</protein>
<dbReference type="EMBL" id="CP001197">
    <property type="protein sequence ID" value="ACL09728.1"/>
    <property type="molecule type" value="Genomic_DNA"/>
</dbReference>
<evidence type="ECO:0000313" key="3">
    <source>
        <dbReference type="EMBL" id="ACL09728.1"/>
    </source>
</evidence>
<organism evidence="3">
    <name type="scientific">Nitratidesulfovibrio vulgaris (strain DSM 19637 / Miyazaki F)</name>
    <name type="common">Desulfovibrio vulgaris</name>
    <dbReference type="NCBI Taxonomy" id="883"/>
    <lineage>
        <taxon>Bacteria</taxon>
        <taxon>Pseudomonadati</taxon>
        <taxon>Thermodesulfobacteriota</taxon>
        <taxon>Desulfovibrionia</taxon>
        <taxon>Desulfovibrionales</taxon>
        <taxon>Desulfovibrionaceae</taxon>
        <taxon>Nitratidesulfovibrio</taxon>
    </lineage>
</organism>
<dbReference type="HOGENOM" id="CLU_911312_0_0_7"/>
<feature type="repeat" description="TPR" evidence="1">
    <location>
        <begin position="217"/>
        <end position="250"/>
    </location>
</feature>
<dbReference type="AlphaFoldDB" id="B8DR91"/>
<dbReference type="Gene3D" id="1.25.40.10">
    <property type="entry name" value="Tetratricopeptide repeat domain"/>
    <property type="match status" value="1"/>
</dbReference>
<dbReference type="InterPro" id="IPR011990">
    <property type="entry name" value="TPR-like_helical_dom_sf"/>
</dbReference>
<sequence>MVPQVLGVYVSVRTERTGMGSTSRDVSQKIYWLAACQAAGPDPAGQTERLDGSGRAGKTELAEGGRYILQPLTEAHLPSGLVKELPEADFIEHFLPDADCYEKFIRPAAEALAAYIDDLPADAPFSVEQFSPLALPFDQQRVLEGLLAVLRGRPGLVPRAHDVPDLRAMLEGMCRLRMVPDFQNRVAGVAIGLRKRGDYAAAEYYYERALAVSGQEDRILFNLARVYYETGRPQQAADCLRRALAANPGLAVAEQFLRFVLTGMRSGAPEGAEAPGEADPADVGNDDPASAVLKPDTPAPDTPGA</sequence>
<accession>B8DR91</accession>
<keyword evidence="1" id="KW-0802">TPR repeat</keyword>
<dbReference type="KEGG" id="dvm:DvMF_2790"/>
<name>B8DR91_NITV9</name>
<feature type="compositionally biased region" description="Low complexity" evidence="2">
    <location>
        <begin position="267"/>
        <end position="282"/>
    </location>
</feature>
<feature type="region of interest" description="Disordered" evidence="2">
    <location>
        <begin position="267"/>
        <end position="305"/>
    </location>
</feature>
<dbReference type="SMART" id="SM00028">
    <property type="entry name" value="TPR"/>
    <property type="match status" value="2"/>
</dbReference>
<reference evidence="3" key="1">
    <citation type="submission" date="2008-10" db="EMBL/GenBank/DDBJ databases">
        <title>Complete sequence of Desulfovibrio vulgaris str. 'Miyazaki F'.</title>
        <authorList>
            <person name="Lucas S."/>
            <person name="Copeland A."/>
            <person name="Lapidus A."/>
            <person name="Glavina del Rio T."/>
            <person name="Dalin E."/>
            <person name="Tice H."/>
            <person name="Bruce D."/>
            <person name="Goodwin L."/>
            <person name="Pitluck S."/>
            <person name="Sims D."/>
            <person name="Brettin T."/>
            <person name="Detter J.C."/>
            <person name="Han C."/>
            <person name="Larimer F."/>
            <person name="Land M."/>
            <person name="Hauser L."/>
            <person name="Kyrpides N."/>
            <person name="Mikhailova N."/>
            <person name="Hazen T.C."/>
            <person name="Richardson P."/>
        </authorList>
    </citation>
    <scope>NUCLEOTIDE SEQUENCE</scope>
    <source>
        <strain evidence="3">Miyazaki F</strain>
    </source>
</reference>
<dbReference type="PROSITE" id="PS50005">
    <property type="entry name" value="TPR"/>
    <property type="match status" value="1"/>
</dbReference>
<dbReference type="InterPro" id="IPR019734">
    <property type="entry name" value="TPR_rpt"/>
</dbReference>
<dbReference type="SUPFAM" id="SSF48452">
    <property type="entry name" value="TPR-like"/>
    <property type="match status" value="1"/>
</dbReference>
<dbReference type="eggNOG" id="COG0457">
    <property type="taxonomic scope" value="Bacteria"/>
</dbReference>
<dbReference type="STRING" id="883.DvMF_2790"/>
<dbReference type="Pfam" id="PF14559">
    <property type="entry name" value="TPR_19"/>
    <property type="match status" value="1"/>
</dbReference>
<proteinExistence type="predicted"/>